<dbReference type="Pfam" id="PF05183">
    <property type="entry name" value="RdRP"/>
    <property type="match status" value="1"/>
</dbReference>
<dbReference type="PANTHER" id="PTHR23079:SF14">
    <property type="entry name" value="RNA-DEPENDENT RNA POLYMERASE"/>
    <property type="match status" value="1"/>
</dbReference>
<dbReference type="EC" id="2.7.7.48" evidence="1"/>
<evidence type="ECO:0000256" key="1">
    <source>
        <dbReference type="RuleBase" id="RU363098"/>
    </source>
</evidence>
<keyword evidence="1" id="KW-0808">Transferase</keyword>
<evidence type="ECO:0000256" key="2">
    <source>
        <dbReference type="SAM" id="MobiDB-lite"/>
    </source>
</evidence>
<dbReference type="InterPro" id="IPR057596">
    <property type="entry name" value="RDRP_core"/>
</dbReference>
<reference evidence="4 5" key="1">
    <citation type="journal article" date="2025" name="Microbiol. Resour. Announc.">
        <title>Draft genome sequences for Neonectria magnoliae and Neonectria punicea, canker pathogens of Liriodendron tulipifera and Acer saccharum in West Virginia.</title>
        <authorList>
            <person name="Petronek H.M."/>
            <person name="Kasson M.T."/>
            <person name="Metheny A.M."/>
            <person name="Stauder C.M."/>
            <person name="Lovett B."/>
            <person name="Lynch S.C."/>
            <person name="Garnas J.R."/>
            <person name="Kasson L.R."/>
            <person name="Stajich J.E."/>
        </authorList>
    </citation>
    <scope>NUCLEOTIDE SEQUENCE [LARGE SCALE GENOMIC DNA]</scope>
    <source>
        <strain evidence="4 5">NRRL 64651</strain>
    </source>
</reference>
<evidence type="ECO:0000313" key="4">
    <source>
        <dbReference type="EMBL" id="KAK7427208.1"/>
    </source>
</evidence>
<feature type="region of interest" description="Disordered" evidence="2">
    <location>
        <begin position="158"/>
        <end position="180"/>
    </location>
</feature>
<dbReference type="Gene3D" id="1.10.8.790">
    <property type="entry name" value="RNA-dependent RNA polymerase, slab domain, helical subdomain-like"/>
    <property type="match status" value="1"/>
</dbReference>
<accession>A0ABR1I108</accession>
<name>A0ABR1I108_9HYPO</name>
<gene>
    <name evidence="4" type="ORF">QQZ08_006321</name>
</gene>
<sequence length="1272" mass="143779">MPPNLQGEQAKQELHRAIRALNSDYHLHLQVPDPTLSPSKRRQQRRTGSEQERVDAIYGRAQFLQFKHPGHLSTSIGRFREQADQLLRDWTSTKRNASNANANASNADAAPTTSFGSRSFDSRSFDFGSFDPLRARPTLEERAVLQTLLLDLLRGDASTRTKRPSPEFCNPDPKRHQKNDIDNIDNIDDIPVRTSSSNYNTSFGQSGTASFLNRSASSSRHSFASTVFSTTVNDNSCSQLTFESSFHNSHKPPKYLNSTPDESFHYATQPEPTTPYSSIPEMAEMCTPAIERAAPPPALTDRLSHIWPKFPLYGLNQAPFIIIWEVTRAAIHCDADLAGWDLDYNSSWHDQAKFRGKLASHPLFVGKGLPPSCDASSWAAGLGTFSAHDKTVTLSAELVYSPHETGPFFHLKLQPPRLELGHRLSRRFGADRFMEVILPSPTSEKDVPPLAKQDNGPEKIIKWLAGDPHYFMGRTWVPFFTRDARKTVKDPRSTHPSKATRNILQERVYFFAIDGNAFRLPEAEAQFPPPQEAEALSSRTKMTRYDLLNWAVNIRNNAHQPVPKLFSRLALSLSRTCPAVVLEHDQIINREKDLGSKQVMNDGIGRMSRSFARKVAIHLGLSEIPCCYQARIGSAKGMWIIDVEDDGFDDNDWVETYPSQRKWKCDFQDIHHRTFEVRNWSRELKAASLNQQFIPVLEAQSRIPGAMRNAIARHLVDGLREEIDGQIAAMKHPMDLRAWVRRSGSSVTSLSQAHVPFVGGLPDREDDIIPFLLDAGFDTNKNEYLKELTWAMRKRQMDQLKAKMNIKIPRSTYAYMVVDFTGILEEGEVQLAFSSKFEAGTESETLLDGIEILVARAPAHFVSDIQKVKAVFKPSLKWLKDVIVFSSKGDSPLADLLSGGDYDGDQAWVCWDPEIVQNFNNSPAPTQPDLVGMGYLRRFNPTFQSVISTSDGIDSACAEFLHSAMSFSMKPSLLGICTSFKEKLCYFENSVSSERAVALSTLVGLLVDQSKQGLLFSEDDFRRLKSEMEMKSKEPEYKKERSSIKRNCFVHILDFLRFDVANVVVEQSLTEFYKTINKIDVMKWDKDLTRLSDEFEEQRKSRTYEKLMVDLKAKIKGVEEKWKTIMIKLDINSSDFSVKVKEIHDEWVSIQPPDELLASRTIRGLLDVWNGDPATSKWALLKASYTFKLCHQSCYKMVWRIAGQQLAWMKAMASRGSGDVSAVAVTAQMWNVLRPDTRRITALAARRDDNESLAAIEEISEFDDNGTLLDDS</sequence>
<dbReference type="Proteomes" id="UP001498421">
    <property type="component" value="Unassembled WGS sequence"/>
</dbReference>
<dbReference type="PANTHER" id="PTHR23079">
    <property type="entry name" value="RNA-DEPENDENT RNA POLYMERASE"/>
    <property type="match status" value="1"/>
</dbReference>
<dbReference type="InterPro" id="IPR007855">
    <property type="entry name" value="RDRP"/>
</dbReference>
<keyword evidence="1" id="KW-0696">RNA-directed RNA polymerase</keyword>
<feature type="domain" description="RDRP core" evidence="3">
    <location>
        <begin position="411"/>
        <end position="1059"/>
    </location>
</feature>
<comment type="catalytic activity">
    <reaction evidence="1">
        <text>RNA(n) + a ribonucleoside 5'-triphosphate = RNA(n+1) + diphosphate</text>
        <dbReference type="Rhea" id="RHEA:21248"/>
        <dbReference type="Rhea" id="RHEA-COMP:14527"/>
        <dbReference type="Rhea" id="RHEA-COMP:17342"/>
        <dbReference type="ChEBI" id="CHEBI:33019"/>
        <dbReference type="ChEBI" id="CHEBI:61557"/>
        <dbReference type="ChEBI" id="CHEBI:140395"/>
        <dbReference type="EC" id="2.7.7.48"/>
    </reaction>
</comment>
<feature type="region of interest" description="Disordered" evidence="2">
    <location>
        <begin position="246"/>
        <end position="278"/>
    </location>
</feature>
<keyword evidence="5" id="KW-1185">Reference proteome</keyword>
<keyword evidence="1" id="KW-0694">RNA-binding</keyword>
<protein>
    <recommendedName>
        <fullName evidence="1">RNA-dependent RNA polymerase</fullName>
        <ecNumber evidence="1">2.7.7.48</ecNumber>
    </recommendedName>
</protein>
<dbReference type="EMBL" id="JAZAVK010000056">
    <property type="protein sequence ID" value="KAK7427208.1"/>
    <property type="molecule type" value="Genomic_DNA"/>
</dbReference>
<evidence type="ECO:0000313" key="5">
    <source>
        <dbReference type="Proteomes" id="UP001498421"/>
    </source>
</evidence>
<evidence type="ECO:0000259" key="3">
    <source>
        <dbReference type="Pfam" id="PF05183"/>
    </source>
</evidence>
<comment type="caution">
    <text evidence="4">The sequence shown here is derived from an EMBL/GenBank/DDBJ whole genome shotgun (WGS) entry which is preliminary data.</text>
</comment>
<comment type="similarity">
    <text evidence="1">Belongs to the RdRP family.</text>
</comment>
<proteinExistence type="inferred from homology"/>
<keyword evidence="1" id="KW-0548">Nucleotidyltransferase</keyword>
<feature type="region of interest" description="Disordered" evidence="2">
    <location>
        <begin position="30"/>
        <end position="53"/>
    </location>
</feature>
<organism evidence="4 5">
    <name type="scientific">Neonectria magnoliae</name>
    <dbReference type="NCBI Taxonomy" id="2732573"/>
    <lineage>
        <taxon>Eukaryota</taxon>
        <taxon>Fungi</taxon>
        <taxon>Dikarya</taxon>
        <taxon>Ascomycota</taxon>
        <taxon>Pezizomycotina</taxon>
        <taxon>Sordariomycetes</taxon>
        <taxon>Hypocreomycetidae</taxon>
        <taxon>Hypocreales</taxon>
        <taxon>Nectriaceae</taxon>
        <taxon>Neonectria</taxon>
    </lineage>
</organism>